<protein>
    <submittedName>
        <fullName evidence="11">TRAP transporter large permease subunit</fullName>
    </submittedName>
</protein>
<evidence type="ECO:0000256" key="5">
    <source>
        <dbReference type="ARBA" id="ARBA00022692"/>
    </source>
</evidence>
<feature type="transmembrane region" description="Helical" evidence="8">
    <location>
        <begin position="604"/>
        <end position="625"/>
    </location>
</feature>
<dbReference type="Pfam" id="PF04290">
    <property type="entry name" value="DctQ"/>
    <property type="match status" value="1"/>
</dbReference>
<feature type="transmembrane region" description="Helical" evidence="8">
    <location>
        <begin position="562"/>
        <end position="584"/>
    </location>
</feature>
<feature type="transmembrane region" description="Helical" evidence="8">
    <location>
        <begin position="98"/>
        <end position="117"/>
    </location>
</feature>
<name>A0A9D9HGT3_9SPIR</name>
<evidence type="ECO:0000256" key="4">
    <source>
        <dbReference type="ARBA" id="ARBA00022519"/>
    </source>
</evidence>
<feature type="domain" description="TRAP C4-dicarboxylate transport system permease DctM subunit" evidence="10">
    <location>
        <begin position="214"/>
        <end position="620"/>
    </location>
</feature>
<evidence type="ECO:0000313" key="11">
    <source>
        <dbReference type="EMBL" id="MBO8450886.1"/>
    </source>
</evidence>
<feature type="transmembrane region" description="Helical" evidence="8">
    <location>
        <begin position="296"/>
        <end position="324"/>
    </location>
</feature>
<keyword evidence="2" id="KW-0813">Transport</keyword>
<dbReference type="Proteomes" id="UP000823616">
    <property type="component" value="Unassembled WGS sequence"/>
</dbReference>
<keyword evidence="4" id="KW-0997">Cell inner membrane</keyword>
<dbReference type="InterPro" id="IPR010656">
    <property type="entry name" value="DctM"/>
</dbReference>
<dbReference type="PANTHER" id="PTHR33362:SF2">
    <property type="entry name" value="TRAP TRANSPORTER LARGE PERMEASE PROTEIN"/>
    <property type="match status" value="1"/>
</dbReference>
<sequence length="626" mass="66529">MKLNRVLKRTAQTVTLGFLVLLAVLPLVFKVIQSVGTALTASGNGGAGFAVPQQDSVTVHLVFLFTCMAGILTSHAGKHLSLDVITGLLRGRALQAVEMIRAGLETAVVTALFFSAWSELFAAFLPEDKLWGIPMRWIFGFLPLMYAGILFLAVQRKGMRIAAWAGAALGLLVSTGPVFGVLYSLFGVAECPPLTAIFDGWIGISGAALAPLVLLFVAAAFFGLPIYAVLAGISYVAFSQGGGYVEMISLETYNILIDKSIAAIPLFTLAGYLLAGGSAGGRILEVIRSLFGWVRGGVVIAAVIVAVFFTTFTGASGATILALGTLLTVILTGNGYKEEDAQSLVTATSSIGLLFPPSLAIIIYGTTNIFSVDIYDLFKGALLPGVLMSAAMIAIGIVKDKPAHRESFSPHTVKKAFLQGWPELILPAGIFAGYFSGFFSLIETACFAAVYSLILETGIRRDFSLRTAAKTALKSVPVAGGVLMIIGASKGLAYFLIDAGIPAMLTDFVVSFVHSKYLFLFLLNLLLIVVGCLMDLYSAILVVSPLILPIADSFGIHPVHTGVIFLTNLALGFLTPPVGMNLFMASYTFGKPVVRIIRSVLPYLAVQFIVLMLVTYVPWFSLVFVN</sequence>
<evidence type="ECO:0000256" key="8">
    <source>
        <dbReference type="SAM" id="Phobius"/>
    </source>
</evidence>
<keyword evidence="5 8" id="KW-0812">Transmembrane</keyword>
<feature type="transmembrane region" description="Helical" evidence="8">
    <location>
        <begin position="58"/>
        <end position="77"/>
    </location>
</feature>
<dbReference type="AlphaFoldDB" id="A0A9D9HGT3"/>
<feature type="domain" description="Tripartite ATP-independent periplasmic transporters DctQ component" evidence="9">
    <location>
        <begin position="51"/>
        <end position="156"/>
    </location>
</feature>
<evidence type="ECO:0000259" key="10">
    <source>
        <dbReference type="Pfam" id="PF06808"/>
    </source>
</evidence>
<evidence type="ECO:0000256" key="6">
    <source>
        <dbReference type="ARBA" id="ARBA00022989"/>
    </source>
</evidence>
<keyword evidence="3" id="KW-1003">Cell membrane</keyword>
<keyword evidence="6 8" id="KW-1133">Transmembrane helix</keyword>
<dbReference type="Pfam" id="PF06808">
    <property type="entry name" value="DctM"/>
    <property type="match status" value="1"/>
</dbReference>
<feature type="transmembrane region" description="Helical" evidence="8">
    <location>
        <begin position="261"/>
        <end position="284"/>
    </location>
</feature>
<evidence type="ECO:0000256" key="1">
    <source>
        <dbReference type="ARBA" id="ARBA00004429"/>
    </source>
</evidence>
<dbReference type="GO" id="GO:0005886">
    <property type="term" value="C:plasma membrane"/>
    <property type="evidence" value="ECO:0007669"/>
    <property type="project" value="UniProtKB-SubCell"/>
</dbReference>
<evidence type="ECO:0000256" key="2">
    <source>
        <dbReference type="ARBA" id="ARBA00022448"/>
    </source>
</evidence>
<proteinExistence type="predicted"/>
<feature type="transmembrane region" description="Helical" evidence="8">
    <location>
        <begin position="137"/>
        <end position="154"/>
    </location>
</feature>
<comment type="subcellular location">
    <subcellularLocation>
        <location evidence="1">Cell inner membrane</location>
        <topology evidence="1">Multi-pass membrane protein</topology>
    </subcellularLocation>
</comment>
<evidence type="ECO:0000256" key="3">
    <source>
        <dbReference type="ARBA" id="ARBA00022475"/>
    </source>
</evidence>
<evidence type="ECO:0000313" key="12">
    <source>
        <dbReference type="Proteomes" id="UP000823616"/>
    </source>
</evidence>
<keyword evidence="7 8" id="KW-0472">Membrane</keyword>
<dbReference type="NCBIfam" id="TIGR00786">
    <property type="entry name" value="dctM"/>
    <property type="match status" value="1"/>
</dbReference>
<feature type="transmembrane region" description="Helical" evidence="8">
    <location>
        <begin position="161"/>
        <end position="186"/>
    </location>
</feature>
<evidence type="ECO:0000256" key="7">
    <source>
        <dbReference type="ARBA" id="ARBA00023136"/>
    </source>
</evidence>
<feature type="transmembrane region" description="Helical" evidence="8">
    <location>
        <begin position="344"/>
        <end position="365"/>
    </location>
</feature>
<reference evidence="11" key="2">
    <citation type="journal article" date="2021" name="PeerJ">
        <title>Extensive microbial diversity within the chicken gut microbiome revealed by metagenomics and culture.</title>
        <authorList>
            <person name="Gilroy R."/>
            <person name="Ravi A."/>
            <person name="Getino M."/>
            <person name="Pursley I."/>
            <person name="Horton D.L."/>
            <person name="Alikhan N.F."/>
            <person name="Baker D."/>
            <person name="Gharbi K."/>
            <person name="Hall N."/>
            <person name="Watson M."/>
            <person name="Adriaenssens E.M."/>
            <person name="Foster-Nyarko E."/>
            <person name="Jarju S."/>
            <person name="Secka A."/>
            <person name="Antonio M."/>
            <person name="Oren A."/>
            <person name="Chaudhuri R.R."/>
            <person name="La Ragione R."/>
            <person name="Hildebrand F."/>
            <person name="Pallen M.J."/>
        </authorList>
    </citation>
    <scope>NUCLEOTIDE SEQUENCE</scope>
    <source>
        <strain evidence="11">B3-4054</strain>
    </source>
</reference>
<feature type="transmembrane region" description="Helical" evidence="8">
    <location>
        <begin position="198"/>
        <end position="217"/>
    </location>
</feature>
<feature type="transmembrane region" description="Helical" evidence="8">
    <location>
        <begin position="377"/>
        <end position="398"/>
    </location>
</feature>
<reference evidence="11" key="1">
    <citation type="submission" date="2020-10" db="EMBL/GenBank/DDBJ databases">
        <authorList>
            <person name="Gilroy R."/>
        </authorList>
    </citation>
    <scope>NUCLEOTIDE SEQUENCE</scope>
    <source>
        <strain evidence="11">B3-4054</strain>
    </source>
</reference>
<feature type="transmembrane region" description="Helical" evidence="8">
    <location>
        <begin position="476"/>
        <end position="497"/>
    </location>
</feature>
<feature type="transmembrane region" description="Helical" evidence="8">
    <location>
        <begin position="517"/>
        <end position="550"/>
    </location>
</feature>
<dbReference type="GO" id="GO:0022857">
    <property type="term" value="F:transmembrane transporter activity"/>
    <property type="evidence" value="ECO:0007669"/>
    <property type="project" value="TreeGrafter"/>
</dbReference>
<dbReference type="EMBL" id="JADIMS010000136">
    <property type="protein sequence ID" value="MBO8450886.1"/>
    <property type="molecule type" value="Genomic_DNA"/>
</dbReference>
<accession>A0A9D9HGT3</accession>
<dbReference type="InterPro" id="IPR004681">
    <property type="entry name" value="TRAP_DctM"/>
</dbReference>
<feature type="transmembrane region" description="Helical" evidence="8">
    <location>
        <begin position="224"/>
        <end position="241"/>
    </location>
</feature>
<feature type="transmembrane region" description="Helical" evidence="8">
    <location>
        <begin position="431"/>
        <end position="455"/>
    </location>
</feature>
<gene>
    <name evidence="11" type="ORF">IAA96_07245</name>
</gene>
<dbReference type="PANTHER" id="PTHR33362">
    <property type="entry name" value="SIALIC ACID TRAP TRANSPORTER PERMEASE PROTEIN SIAT-RELATED"/>
    <property type="match status" value="1"/>
</dbReference>
<organism evidence="11 12">
    <name type="scientific">Candidatus Avitreponema avistercoris</name>
    <dbReference type="NCBI Taxonomy" id="2840705"/>
    <lineage>
        <taxon>Bacteria</taxon>
        <taxon>Pseudomonadati</taxon>
        <taxon>Spirochaetota</taxon>
        <taxon>Spirochaetia</taxon>
        <taxon>Spirochaetales</taxon>
        <taxon>Candidatus Avitreponema</taxon>
    </lineage>
</organism>
<comment type="caution">
    <text evidence="11">The sequence shown here is derived from an EMBL/GenBank/DDBJ whole genome shotgun (WGS) entry which is preliminary data.</text>
</comment>
<dbReference type="InterPro" id="IPR055348">
    <property type="entry name" value="DctQ"/>
</dbReference>
<evidence type="ECO:0000259" key="9">
    <source>
        <dbReference type="Pfam" id="PF04290"/>
    </source>
</evidence>